<keyword evidence="5" id="KW-0694">RNA-binding</keyword>
<dbReference type="GO" id="GO:0005737">
    <property type="term" value="C:cytoplasm"/>
    <property type="evidence" value="ECO:0007669"/>
    <property type="project" value="UniProtKB-SubCell"/>
</dbReference>
<dbReference type="EMBL" id="QGKX02000004">
    <property type="protein sequence ID" value="KAF3600348.1"/>
    <property type="molecule type" value="Genomic_DNA"/>
</dbReference>
<dbReference type="InterPro" id="IPR016024">
    <property type="entry name" value="ARM-type_fold"/>
</dbReference>
<dbReference type="Proteomes" id="UP000712600">
    <property type="component" value="Unassembled WGS sequence"/>
</dbReference>
<evidence type="ECO:0000256" key="4">
    <source>
        <dbReference type="ARBA" id="ARBA00022845"/>
    </source>
</evidence>
<dbReference type="GO" id="GO:0003729">
    <property type="term" value="F:mRNA binding"/>
    <property type="evidence" value="ECO:0007669"/>
    <property type="project" value="TreeGrafter"/>
</dbReference>
<dbReference type="Gene3D" id="1.25.10.10">
    <property type="entry name" value="Leucine-rich Repeat Variant"/>
    <property type="match status" value="1"/>
</dbReference>
<dbReference type="PROSITE" id="PS50303">
    <property type="entry name" value="PUM_HD"/>
    <property type="match status" value="1"/>
</dbReference>
<evidence type="ECO:0000256" key="6">
    <source>
        <dbReference type="PROSITE-ProRule" id="PRU00317"/>
    </source>
</evidence>
<dbReference type="SUPFAM" id="SSF48371">
    <property type="entry name" value="ARM repeat"/>
    <property type="match status" value="1"/>
</dbReference>
<dbReference type="Pfam" id="PF00806">
    <property type="entry name" value="PUF"/>
    <property type="match status" value="3"/>
</dbReference>
<reference evidence="8" key="1">
    <citation type="submission" date="2019-12" db="EMBL/GenBank/DDBJ databases">
        <title>Genome sequencing and annotation of Brassica cretica.</title>
        <authorList>
            <person name="Studholme D.J."/>
            <person name="Sarris P."/>
        </authorList>
    </citation>
    <scope>NUCLEOTIDE SEQUENCE</scope>
    <source>
        <strain evidence="8">PFS-109/04</strain>
        <tissue evidence="8">Leaf</tissue>
    </source>
</reference>
<evidence type="ECO:0000256" key="3">
    <source>
        <dbReference type="ARBA" id="ARBA00022737"/>
    </source>
</evidence>
<dbReference type="InterPro" id="IPR001313">
    <property type="entry name" value="Pumilio_RNA-bd_rpt"/>
</dbReference>
<sequence>MTKPCKNKKLKTCKFTRYHLERGKPDERRRIIEKLTGKVVQMSQNKYASSVVEKCMEHADSTERELLIEEIMGKSEEDNHLLAMVKDQNANYVVQKVLEIKSEASEEGTEG</sequence>
<feature type="repeat" description="Pumilio" evidence="6">
    <location>
        <begin position="70"/>
        <end position="111"/>
    </location>
</feature>
<comment type="subcellular location">
    <subcellularLocation>
        <location evidence="1">Cytoplasm</location>
    </subcellularLocation>
</comment>
<feature type="domain" description="PUM-HD" evidence="7">
    <location>
        <begin position="1"/>
        <end position="111"/>
    </location>
</feature>
<dbReference type="SMART" id="SM00025">
    <property type="entry name" value="Pumilio"/>
    <property type="match status" value="2"/>
</dbReference>
<organism evidence="8 9">
    <name type="scientific">Brassica cretica</name>
    <name type="common">Mustard</name>
    <dbReference type="NCBI Taxonomy" id="69181"/>
    <lineage>
        <taxon>Eukaryota</taxon>
        <taxon>Viridiplantae</taxon>
        <taxon>Streptophyta</taxon>
        <taxon>Embryophyta</taxon>
        <taxon>Tracheophyta</taxon>
        <taxon>Spermatophyta</taxon>
        <taxon>Magnoliopsida</taxon>
        <taxon>eudicotyledons</taxon>
        <taxon>Gunneridae</taxon>
        <taxon>Pentapetalae</taxon>
        <taxon>rosids</taxon>
        <taxon>malvids</taxon>
        <taxon>Brassicales</taxon>
        <taxon>Brassicaceae</taxon>
        <taxon>Brassiceae</taxon>
        <taxon>Brassica</taxon>
    </lineage>
</organism>
<keyword evidence="4" id="KW-0810">Translation regulation</keyword>
<protein>
    <recommendedName>
        <fullName evidence="7">PUM-HD domain-containing protein</fullName>
    </recommendedName>
</protein>
<dbReference type="PANTHER" id="PTHR12537">
    <property type="entry name" value="RNA BINDING PROTEIN PUMILIO-RELATED"/>
    <property type="match status" value="1"/>
</dbReference>
<feature type="repeat" description="Pumilio" evidence="6">
    <location>
        <begin position="34"/>
        <end position="69"/>
    </location>
</feature>
<accession>A0A8S9SG96</accession>
<dbReference type="AlphaFoldDB" id="A0A8S9SG96"/>
<dbReference type="InterPro" id="IPR033133">
    <property type="entry name" value="PUM-HD"/>
</dbReference>
<dbReference type="GO" id="GO:0006417">
    <property type="term" value="P:regulation of translation"/>
    <property type="evidence" value="ECO:0007669"/>
    <property type="project" value="UniProtKB-KW"/>
</dbReference>
<gene>
    <name evidence="8" type="ORF">F2Q69_00037810</name>
</gene>
<dbReference type="PANTHER" id="PTHR12537:SF121">
    <property type="entry name" value="PUMILIO HOMOLOG 5"/>
    <property type="match status" value="1"/>
</dbReference>
<evidence type="ECO:0000256" key="5">
    <source>
        <dbReference type="ARBA" id="ARBA00022884"/>
    </source>
</evidence>
<evidence type="ECO:0000313" key="8">
    <source>
        <dbReference type="EMBL" id="KAF3600348.1"/>
    </source>
</evidence>
<name>A0A8S9SG96_BRACR</name>
<evidence type="ECO:0000313" key="9">
    <source>
        <dbReference type="Proteomes" id="UP000712600"/>
    </source>
</evidence>
<dbReference type="PROSITE" id="PS50302">
    <property type="entry name" value="PUM"/>
    <property type="match status" value="2"/>
</dbReference>
<comment type="caution">
    <text evidence="8">The sequence shown here is derived from an EMBL/GenBank/DDBJ whole genome shotgun (WGS) entry which is preliminary data.</text>
</comment>
<evidence type="ECO:0000256" key="1">
    <source>
        <dbReference type="ARBA" id="ARBA00004496"/>
    </source>
</evidence>
<proteinExistence type="predicted"/>
<keyword evidence="2" id="KW-0963">Cytoplasm</keyword>
<evidence type="ECO:0000256" key="2">
    <source>
        <dbReference type="ARBA" id="ARBA00022490"/>
    </source>
</evidence>
<keyword evidence="3" id="KW-0677">Repeat</keyword>
<dbReference type="InterPro" id="IPR011989">
    <property type="entry name" value="ARM-like"/>
</dbReference>
<evidence type="ECO:0000259" key="7">
    <source>
        <dbReference type="PROSITE" id="PS50303"/>
    </source>
</evidence>